<feature type="transmembrane region" description="Helical" evidence="1">
    <location>
        <begin position="58"/>
        <end position="85"/>
    </location>
</feature>
<gene>
    <name evidence="2" type="ORF">BDQ12DRAFT_632665</name>
</gene>
<keyword evidence="1" id="KW-0472">Membrane</keyword>
<dbReference type="AlphaFoldDB" id="A0A5C3LZD4"/>
<accession>A0A5C3LZD4</accession>
<keyword evidence="1" id="KW-1133">Transmembrane helix</keyword>
<evidence type="ECO:0008006" key="4">
    <source>
        <dbReference type="Google" id="ProtNLM"/>
    </source>
</evidence>
<feature type="transmembrane region" description="Helical" evidence="1">
    <location>
        <begin position="97"/>
        <end position="120"/>
    </location>
</feature>
<organism evidence="2 3">
    <name type="scientific">Crucibulum laeve</name>
    <dbReference type="NCBI Taxonomy" id="68775"/>
    <lineage>
        <taxon>Eukaryota</taxon>
        <taxon>Fungi</taxon>
        <taxon>Dikarya</taxon>
        <taxon>Basidiomycota</taxon>
        <taxon>Agaricomycotina</taxon>
        <taxon>Agaricomycetes</taxon>
        <taxon>Agaricomycetidae</taxon>
        <taxon>Agaricales</taxon>
        <taxon>Agaricineae</taxon>
        <taxon>Nidulariaceae</taxon>
        <taxon>Crucibulum</taxon>
    </lineage>
</organism>
<name>A0A5C3LZD4_9AGAR</name>
<feature type="transmembrane region" description="Helical" evidence="1">
    <location>
        <begin position="261"/>
        <end position="283"/>
    </location>
</feature>
<feature type="transmembrane region" description="Helical" evidence="1">
    <location>
        <begin position="132"/>
        <end position="156"/>
    </location>
</feature>
<evidence type="ECO:0000313" key="3">
    <source>
        <dbReference type="Proteomes" id="UP000308652"/>
    </source>
</evidence>
<feature type="non-terminal residue" evidence="2">
    <location>
        <position position="286"/>
    </location>
</feature>
<keyword evidence="1" id="KW-0812">Transmembrane</keyword>
<sequence>MSSHTIVLPPAVAAFIAGVKPALSVLLLCAVWLGVTIPLLFVLFYFSTPSSRRKPLFIFNAISVFIGILMGALNVGILVSIQLTILHPTDSQILQTMLFYTFMTVTVDIFIDSILLFRVFSVFPLSGTRKRLWFSIFIPLILLKIARITNVVVFMVDYAHRTQSLNSSAQLGPISRSLPEPKIGWGLQLADNISCSAIFLWRLNQGRSLLALMRDDNGRASYPATLRALFWISVSNFVFPCMFAIAQYILIFRDPNPNHYLIVLISNIYVAIIGVLFATVWAATNS</sequence>
<evidence type="ECO:0000313" key="2">
    <source>
        <dbReference type="EMBL" id="TFK37248.1"/>
    </source>
</evidence>
<feature type="transmembrane region" description="Helical" evidence="1">
    <location>
        <begin position="25"/>
        <end position="46"/>
    </location>
</feature>
<feature type="transmembrane region" description="Helical" evidence="1">
    <location>
        <begin position="224"/>
        <end position="249"/>
    </location>
</feature>
<dbReference type="Proteomes" id="UP000308652">
    <property type="component" value="Unassembled WGS sequence"/>
</dbReference>
<keyword evidence="3" id="KW-1185">Reference proteome</keyword>
<proteinExistence type="predicted"/>
<evidence type="ECO:0000256" key="1">
    <source>
        <dbReference type="SAM" id="Phobius"/>
    </source>
</evidence>
<dbReference type="OrthoDB" id="2548432at2759"/>
<dbReference type="EMBL" id="ML213609">
    <property type="protein sequence ID" value="TFK37248.1"/>
    <property type="molecule type" value="Genomic_DNA"/>
</dbReference>
<reference evidence="2 3" key="1">
    <citation type="journal article" date="2019" name="Nat. Ecol. Evol.">
        <title>Megaphylogeny resolves global patterns of mushroom evolution.</title>
        <authorList>
            <person name="Varga T."/>
            <person name="Krizsan K."/>
            <person name="Foldi C."/>
            <person name="Dima B."/>
            <person name="Sanchez-Garcia M."/>
            <person name="Sanchez-Ramirez S."/>
            <person name="Szollosi G.J."/>
            <person name="Szarkandi J.G."/>
            <person name="Papp V."/>
            <person name="Albert L."/>
            <person name="Andreopoulos W."/>
            <person name="Angelini C."/>
            <person name="Antonin V."/>
            <person name="Barry K.W."/>
            <person name="Bougher N.L."/>
            <person name="Buchanan P."/>
            <person name="Buyck B."/>
            <person name="Bense V."/>
            <person name="Catcheside P."/>
            <person name="Chovatia M."/>
            <person name="Cooper J."/>
            <person name="Damon W."/>
            <person name="Desjardin D."/>
            <person name="Finy P."/>
            <person name="Geml J."/>
            <person name="Haridas S."/>
            <person name="Hughes K."/>
            <person name="Justo A."/>
            <person name="Karasinski D."/>
            <person name="Kautmanova I."/>
            <person name="Kiss B."/>
            <person name="Kocsube S."/>
            <person name="Kotiranta H."/>
            <person name="LaButti K.M."/>
            <person name="Lechner B.E."/>
            <person name="Liimatainen K."/>
            <person name="Lipzen A."/>
            <person name="Lukacs Z."/>
            <person name="Mihaltcheva S."/>
            <person name="Morgado L.N."/>
            <person name="Niskanen T."/>
            <person name="Noordeloos M.E."/>
            <person name="Ohm R.A."/>
            <person name="Ortiz-Santana B."/>
            <person name="Ovrebo C."/>
            <person name="Racz N."/>
            <person name="Riley R."/>
            <person name="Savchenko A."/>
            <person name="Shiryaev A."/>
            <person name="Soop K."/>
            <person name="Spirin V."/>
            <person name="Szebenyi C."/>
            <person name="Tomsovsky M."/>
            <person name="Tulloss R.E."/>
            <person name="Uehling J."/>
            <person name="Grigoriev I.V."/>
            <person name="Vagvolgyi C."/>
            <person name="Papp T."/>
            <person name="Martin F.M."/>
            <person name="Miettinen O."/>
            <person name="Hibbett D.S."/>
            <person name="Nagy L.G."/>
        </authorList>
    </citation>
    <scope>NUCLEOTIDE SEQUENCE [LARGE SCALE GENOMIC DNA]</scope>
    <source>
        <strain evidence="2 3">CBS 166.37</strain>
    </source>
</reference>
<protein>
    <recommendedName>
        <fullName evidence="4">Fungal pheromone STE3G-protein-coupled receptor</fullName>
    </recommendedName>
</protein>